<organism evidence="5 6">
    <name type="scientific">Roseivivax isoporae LMG 25204</name>
    <dbReference type="NCBI Taxonomy" id="1449351"/>
    <lineage>
        <taxon>Bacteria</taxon>
        <taxon>Pseudomonadati</taxon>
        <taxon>Pseudomonadota</taxon>
        <taxon>Alphaproteobacteria</taxon>
        <taxon>Rhodobacterales</taxon>
        <taxon>Roseobacteraceae</taxon>
        <taxon>Roseivivax</taxon>
    </lineage>
</organism>
<dbReference type="Proteomes" id="UP000023430">
    <property type="component" value="Unassembled WGS sequence"/>
</dbReference>
<name>X7FB00_9RHOB</name>
<dbReference type="Gene3D" id="1.25.40.10">
    <property type="entry name" value="Tetratricopeptide repeat domain"/>
    <property type="match status" value="1"/>
</dbReference>
<keyword evidence="1" id="KW-0645">Protease</keyword>
<dbReference type="InterPro" id="IPR046880">
    <property type="entry name" value="TPR-S"/>
</dbReference>
<dbReference type="InterPro" id="IPR000126">
    <property type="entry name" value="V8_ser_AS"/>
</dbReference>
<gene>
    <name evidence="5" type="ORF">RISW2_02030</name>
</gene>
<dbReference type="Gene3D" id="2.40.10.10">
    <property type="entry name" value="Trypsin-like serine proteases"/>
    <property type="match status" value="1"/>
</dbReference>
<dbReference type="GO" id="GO:0008236">
    <property type="term" value="F:serine-type peptidase activity"/>
    <property type="evidence" value="ECO:0007669"/>
    <property type="project" value="UniProtKB-KW"/>
</dbReference>
<dbReference type="SUPFAM" id="SSF50494">
    <property type="entry name" value="Trypsin-like serine proteases"/>
    <property type="match status" value="1"/>
</dbReference>
<keyword evidence="6" id="KW-1185">Reference proteome</keyword>
<evidence type="ECO:0000256" key="1">
    <source>
        <dbReference type="ARBA" id="ARBA00022670"/>
    </source>
</evidence>
<dbReference type="Pfam" id="PF13365">
    <property type="entry name" value="Trypsin_2"/>
    <property type="match status" value="1"/>
</dbReference>
<evidence type="ECO:0000256" key="4">
    <source>
        <dbReference type="ARBA" id="ARBA00022825"/>
    </source>
</evidence>
<comment type="caution">
    <text evidence="5">The sequence shown here is derived from an EMBL/GenBank/DDBJ whole genome shotgun (WGS) entry which is preliminary data.</text>
</comment>
<keyword evidence="4" id="KW-0720">Serine protease</keyword>
<evidence type="ECO:0000313" key="6">
    <source>
        <dbReference type="Proteomes" id="UP000023430"/>
    </source>
</evidence>
<dbReference type="RefSeq" id="WP_043769295.1">
    <property type="nucleotide sequence ID" value="NZ_JAME01000011.1"/>
</dbReference>
<dbReference type="InterPro" id="IPR009003">
    <property type="entry name" value="Peptidase_S1_PA"/>
</dbReference>
<keyword evidence="3" id="KW-0378">Hydrolase</keyword>
<evidence type="ECO:0000256" key="3">
    <source>
        <dbReference type="ARBA" id="ARBA00022801"/>
    </source>
</evidence>
<dbReference type="OrthoDB" id="500593at2"/>
<keyword evidence="2" id="KW-0732">Signal</keyword>
<dbReference type="STRING" id="1449351.RISW2_02030"/>
<dbReference type="AlphaFoldDB" id="X7FB00"/>
<accession>X7FB00</accession>
<dbReference type="GO" id="GO:0006508">
    <property type="term" value="P:proteolysis"/>
    <property type="evidence" value="ECO:0007669"/>
    <property type="project" value="UniProtKB-KW"/>
</dbReference>
<evidence type="ECO:0008006" key="7">
    <source>
        <dbReference type="Google" id="ProtNLM"/>
    </source>
</evidence>
<reference evidence="5 6" key="1">
    <citation type="submission" date="2014-01" db="EMBL/GenBank/DDBJ databases">
        <title>Roseivivax isoporae LMG 25204 Genome Sequencing.</title>
        <authorList>
            <person name="Lai Q."/>
            <person name="Li G."/>
            <person name="Shao Z."/>
        </authorList>
    </citation>
    <scope>NUCLEOTIDE SEQUENCE [LARGE SCALE GENOMIC DNA]</scope>
    <source>
        <strain evidence="5 6">LMG 25204</strain>
    </source>
</reference>
<dbReference type="InterPro" id="IPR043504">
    <property type="entry name" value="Peptidase_S1_PA_chymotrypsin"/>
</dbReference>
<dbReference type="PROSITE" id="PS00673">
    <property type="entry name" value="V8_SER"/>
    <property type="match status" value="1"/>
</dbReference>
<dbReference type="InterPro" id="IPR011990">
    <property type="entry name" value="TPR-like_helical_dom_sf"/>
</dbReference>
<evidence type="ECO:0000313" key="5">
    <source>
        <dbReference type="EMBL" id="ETX29291.1"/>
    </source>
</evidence>
<proteinExistence type="predicted"/>
<dbReference type="Pfam" id="PF20308">
    <property type="entry name" value="TPR-S"/>
    <property type="match status" value="1"/>
</dbReference>
<dbReference type="EMBL" id="JAME01000011">
    <property type="protein sequence ID" value="ETX29291.1"/>
    <property type="molecule type" value="Genomic_DNA"/>
</dbReference>
<protein>
    <recommendedName>
        <fullName evidence="7">Serine protease</fullName>
    </recommendedName>
</protein>
<dbReference type="eggNOG" id="COG3591">
    <property type="taxonomic scope" value="Bacteria"/>
</dbReference>
<sequence length="552" mass="59017">MAEHADDPGLAALIARLRAFAEDASDAETGRGLLEDLKDHRQFEQMLGVAETLLMQAPDDVHLRKLRAQALLDTGRPSLARDALRALVADGDPAEPEIVDAMGLLGRAYKDLMLGLADTHPDRAATCARASLAAYLDTFRAAPAGRSYHGINAAAVRHWAGARGLDHGCAETPADIAAEVHAALEAEATDPPTIWWIATRTEAFVAQGRVEAAFPLLARYIGDPRATLFTLGSTLRQFAGLWALHECGPEGKALIALLESSYLQRSQAQGVGVGASLVVAPDHLRDMRTGEIEARGELEAILGAEQTKSLDWYRDGLRRAAAVGLVTRRGGGRKGTCFCVDPADFGLPAAGGALYALTNFHVLNRAGVAPGIVPADARIRFEAADEPVASTDYAVAGIVAESDAVGGLDYALLRLEAAGGGPQPLELRPDLPRPDPAARAYVVGYPQSGTGLSFSLHDSRLLDHEGPADGVPERQDRIRIHYFSPTEPGNSGSPVFDREWRCIGLHRAGYRIDMRAGLFGTRKLNGRPGTYAANEGYWIRSVIEDVRRQTGG</sequence>
<evidence type="ECO:0000256" key="2">
    <source>
        <dbReference type="ARBA" id="ARBA00022729"/>
    </source>
</evidence>